<feature type="non-terminal residue" evidence="1">
    <location>
        <position position="1"/>
    </location>
</feature>
<sequence length="160" mass="17253">TAAGQVCHGTDVSCSSLLVEGRRLEATDVGTCWSRLGSTIPDRSVHVWNEESITPADVPVIDSTTPIGTGSSAAALNLPAPWYVGGEEVEDLKSYGIVNPDIDSMRLANLPVRRWLVKDTKSQSVEYAVSSVQRSFPKKTSSEFYGAHVNPRTILALHEA</sequence>
<gene>
    <name evidence="1" type="ORF">FOL47_003630</name>
</gene>
<comment type="caution">
    <text evidence="1">The sequence shown here is derived from an EMBL/GenBank/DDBJ whole genome shotgun (WGS) entry which is preliminary data.</text>
</comment>
<dbReference type="Proteomes" id="UP000591131">
    <property type="component" value="Unassembled WGS sequence"/>
</dbReference>
<proteinExistence type="predicted"/>
<dbReference type="EMBL" id="JAAPAO010000213">
    <property type="protein sequence ID" value="KAF4667344.1"/>
    <property type="molecule type" value="Genomic_DNA"/>
</dbReference>
<evidence type="ECO:0000313" key="1">
    <source>
        <dbReference type="EMBL" id="KAF4667344.1"/>
    </source>
</evidence>
<dbReference type="AlphaFoldDB" id="A0A7J6M737"/>
<evidence type="ECO:0000313" key="2">
    <source>
        <dbReference type="Proteomes" id="UP000591131"/>
    </source>
</evidence>
<accession>A0A7J6M737</accession>
<reference evidence="1 2" key="1">
    <citation type="submission" date="2020-04" db="EMBL/GenBank/DDBJ databases">
        <title>Perkinsus chesapeaki whole genome sequence.</title>
        <authorList>
            <person name="Bogema D.R."/>
        </authorList>
    </citation>
    <scope>NUCLEOTIDE SEQUENCE [LARGE SCALE GENOMIC DNA]</scope>
    <source>
        <strain evidence="1">ATCC PRA-425</strain>
    </source>
</reference>
<dbReference type="OrthoDB" id="10504775at2759"/>
<name>A0A7J6M737_PERCH</name>
<organism evidence="1 2">
    <name type="scientific">Perkinsus chesapeaki</name>
    <name type="common">Clam parasite</name>
    <name type="synonym">Perkinsus andrewsi</name>
    <dbReference type="NCBI Taxonomy" id="330153"/>
    <lineage>
        <taxon>Eukaryota</taxon>
        <taxon>Sar</taxon>
        <taxon>Alveolata</taxon>
        <taxon>Perkinsozoa</taxon>
        <taxon>Perkinsea</taxon>
        <taxon>Perkinsida</taxon>
        <taxon>Perkinsidae</taxon>
        <taxon>Perkinsus</taxon>
    </lineage>
</organism>
<keyword evidence="2" id="KW-1185">Reference proteome</keyword>
<protein>
    <submittedName>
        <fullName evidence="1">Uncharacterized protein</fullName>
    </submittedName>
</protein>